<dbReference type="Proteomes" id="UP000005273">
    <property type="component" value="Unassembled WGS sequence"/>
</dbReference>
<reference evidence="3" key="1">
    <citation type="submission" date="2012-09" db="EMBL/GenBank/DDBJ databases">
        <authorList>
            <person name="Weinstock G."/>
            <person name="Sodergren E."/>
            <person name="Clifton S."/>
            <person name="Fulton L."/>
            <person name="Fulton B."/>
            <person name="Courtney L."/>
            <person name="Fronick C."/>
            <person name="Harrison M."/>
            <person name="Strong C."/>
            <person name="Farmer C."/>
            <person name="Delehaunty K."/>
            <person name="Markovic C."/>
            <person name="Hall O."/>
            <person name="Minx P."/>
            <person name="Tomlinson C."/>
            <person name="Mitreva M."/>
            <person name="Nelson J."/>
            <person name="Hou S."/>
            <person name="Wollam A."/>
            <person name="Pepin K.H."/>
            <person name="Johnson M."/>
            <person name="Bhonagiri V."/>
            <person name="Nash W.E."/>
            <person name="Suruliraj S."/>
            <person name="Warren W."/>
            <person name="Chinwalla A."/>
            <person name="Mardis E.R."/>
            <person name="Wilson R.K."/>
        </authorList>
    </citation>
    <scope>NUCLEOTIDE SEQUENCE [LARGE SCALE GENOMIC DNA]</scope>
    <source>
        <strain evidence="3">OS1</strain>
    </source>
</reference>
<keyword evidence="3" id="KW-1185">Reference proteome</keyword>
<gene>
    <name evidence="2" type="ORF">HMPREF1705_02965</name>
</gene>
<dbReference type="eggNOG" id="COG0845">
    <property type="taxonomic scope" value="Bacteria"/>
</dbReference>
<sequence>MKEGKSASQTVYAIWCVILVSLAATFFLAWQNHHYYTHPSVVAAQSALYIDEYPVEGWLLWQEEVISAPLDGTLKFVNGGKVARVAKGEAIAVVQGRDRRVIWAPEAGYFVPALDGQEGKWSFGRLWLDYDDLPKEVRAKPVPQGVEVKKGSPIGKIIPLPQSLRCVFYTYLTPKIKENLERNFLWIRFDERDIPLKVEVLAKEIIGLKARVNISLMPYFPAHLTVDRKLRFMIYEGRRQGVLVPEESVIFKEGKQGVYVVSKGMVVFREISGVPTEDKMYFVDDGLLPGEIVVLKGDKAREGRVFLW</sequence>
<evidence type="ECO:0008006" key="4">
    <source>
        <dbReference type="Google" id="ProtNLM"/>
    </source>
</evidence>
<dbReference type="RefSeq" id="WP_009201578.1">
    <property type="nucleotide sequence ID" value="NZ_ACJX03000001.1"/>
</dbReference>
<protein>
    <recommendedName>
        <fullName evidence="4">Membrane fusion protein</fullName>
    </recommendedName>
</protein>
<dbReference type="AlphaFoldDB" id="A0A0T5XBN2"/>
<name>A0A0T5XBN2_9BACT</name>
<evidence type="ECO:0000313" key="2">
    <source>
        <dbReference type="EMBL" id="KRT35718.1"/>
    </source>
</evidence>
<dbReference type="STRING" id="592015.HMPREF1705_02965"/>
<keyword evidence="1" id="KW-0472">Membrane</keyword>
<evidence type="ECO:0000313" key="3">
    <source>
        <dbReference type="Proteomes" id="UP000005273"/>
    </source>
</evidence>
<dbReference type="Gene3D" id="2.40.420.20">
    <property type="match status" value="1"/>
</dbReference>
<comment type="caution">
    <text evidence="2">The sequence shown here is derived from an EMBL/GenBank/DDBJ whole genome shotgun (WGS) entry which is preliminary data.</text>
</comment>
<keyword evidence="1" id="KW-1133">Transmembrane helix</keyword>
<dbReference type="OrthoDB" id="3054at2"/>
<keyword evidence="1" id="KW-0812">Transmembrane</keyword>
<accession>A0A0T5XBN2</accession>
<evidence type="ECO:0000256" key="1">
    <source>
        <dbReference type="SAM" id="Phobius"/>
    </source>
</evidence>
<organism evidence="2 3">
    <name type="scientific">Acetomicrobium hydrogeniformans ATCC BAA-1850</name>
    <dbReference type="NCBI Taxonomy" id="592015"/>
    <lineage>
        <taxon>Bacteria</taxon>
        <taxon>Thermotogati</taxon>
        <taxon>Synergistota</taxon>
        <taxon>Synergistia</taxon>
        <taxon>Synergistales</taxon>
        <taxon>Acetomicrobiaceae</taxon>
        <taxon>Acetomicrobium</taxon>
    </lineage>
</organism>
<dbReference type="EMBL" id="ACJX03000001">
    <property type="protein sequence ID" value="KRT35718.1"/>
    <property type="molecule type" value="Genomic_DNA"/>
</dbReference>
<feature type="transmembrane region" description="Helical" evidence="1">
    <location>
        <begin position="12"/>
        <end position="30"/>
    </location>
</feature>
<proteinExistence type="predicted"/>